<reference evidence="2 3" key="1">
    <citation type="submission" date="2020-10" db="EMBL/GenBank/DDBJ databases">
        <title>Connecting structure to function with the recovery of over 1000 high-quality activated sludge metagenome-assembled genomes encoding full-length rRNA genes using long-read sequencing.</title>
        <authorList>
            <person name="Singleton C.M."/>
            <person name="Petriglieri F."/>
            <person name="Kristensen J.M."/>
            <person name="Kirkegaard R.H."/>
            <person name="Michaelsen T.Y."/>
            <person name="Andersen M.H."/>
            <person name="Karst S.M."/>
            <person name="Dueholm M.S."/>
            <person name="Nielsen P.H."/>
            <person name="Albertsen M."/>
        </authorList>
    </citation>
    <scope>NUCLEOTIDE SEQUENCE [LARGE SCALE GENOMIC DNA]</scope>
    <source>
        <strain evidence="2">EsbW_18-Q3-R4-48_BATAC.285</strain>
    </source>
</reference>
<evidence type="ECO:0000313" key="2">
    <source>
        <dbReference type="EMBL" id="MBK7675629.1"/>
    </source>
</evidence>
<dbReference type="Gene3D" id="2.120.10.30">
    <property type="entry name" value="TolB, C-terminal domain"/>
    <property type="match status" value="1"/>
</dbReference>
<dbReference type="Proteomes" id="UP000697998">
    <property type="component" value="Unassembled WGS sequence"/>
</dbReference>
<dbReference type="SUPFAM" id="SSF101898">
    <property type="entry name" value="NHL repeat"/>
    <property type="match status" value="1"/>
</dbReference>
<sequence>MRVLTARRWIAGLAATAVLLAGAAFLLWQHFHPVEAAPGWSVRVYLDDLPKVSALAKDPEGNLFVSQEHSGRQGMVLVVDSGGRRQRVLEGLTKPDGLQSFDGGIAISQEVDGSPVILLRHGRSQVLFSGNSIEGLASDGHQLFAIEDRKAAGRLLRFDPTTGAVSTLREGLAEAEGVAICPDGGLFYSEKGHGWVRKFAEGGEDPIIASALNQPAFLMCNAAGLWLTEDATHRARLLHITPDGSIHTVLSGLRSGQTILEIGPGRFLVAEQGRGRILELTRVQNAAQ</sequence>
<dbReference type="AlphaFoldDB" id="A0A935PYE4"/>
<dbReference type="InterPro" id="IPR011042">
    <property type="entry name" value="6-blade_b-propeller_TolB-like"/>
</dbReference>
<comment type="caution">
    <text evidence="2">The sequence shown here is derived from an EMBL/GenBank/DDBJ whole genome shotgun (WGS) entry which is preliminary data.</text>
</comment>
<evidence type="ECO:0000259" key="1">
    <source>
        <dbReference type="Pfam" id="PF03088"/>
    </source>
</evidence>
<proteinExistence type="predicted"/>
<feature type="domain" description="Strictosidine synthase conserved region" evidence="1">
    <location>
        <begin position="141"/>
        <end position="185"/>
    </location>
</feature>
<name>A0A935PYE4_9PROT</name>
<dbReference type="InterPro" id="IPR018119">
    <property type="entry name" value="Strictosidine_synth_cons-reg"/>
</dbReference>
<evidence type="ECO:0000313" key="3">
    <source>
        <dbReference type="Proteomes" id="UP000697998"/>
    </source>
</evidence>
<gene>
    <name evidence="2" type="ORF">IPJ27_13205</name>
</gene>
<dbReference type="EMBL" id="JADJMH010000012">
    <property type="protein sequence ID" value="MBK7675629.1"/>
    <property type="molecule type" value="Genomic_DNA"/>
</dbReference>
<accession>A0A935PYE4</accession>
<protein>
    <recommendedName>
        <fullName evidence="1">Strictosidine synthase conserved region domain-containing protein</fullName>
    </recommendedName>
</protein>
<organism evidence="2 3">
    <name type="scientific">Candidatus Accumulibacter proximus</name>
    <dbReference type="NCBI Taxonomy" id="2954385"/>
    <lineage>
        <taxon>Bacteria</taxon>
        <taxon>Pseudomonadati</taxon>
        <taxon>Pseudomonadota</taxon>
        <taxon>Betaproteobacteria</taxon>
        <taxon>Candidatus Accumulibacter</taxon>
    </lineage>
</organism>
<dbReference type="Pfam" id="PF03088">
    <property type="entry name" value="Str_synth"/>
    <property type="match status" value="1"/>
</dbReference>